<keyword evidence="3 5" id="KW-0133">Cell shape</keyword>
<dbReference type="GO" id="GO:0008360">
    <property type="term" value="P:regulation of cell shape"/>
    <property type="evidence" value="ECO:0007669"/>
    <property type="project" value="UniProtKB-KW"/>
</dbReference>
<dbReference type="InterPro" id="IPR007221">
    <property type="entry name" value="MreC"/>
</dbReference>
<comment type="caution">
    <text evidence="7">The sequence shown here is derived from an EMBL/GenBank/DDBJ whole genome shotgun (WGS) entry which is preliminary data.</text>
</comment>
<accession>A0A235BVG9</accession>
<name>A0A235BVG9_UNCW3</name>
<comment type="similarity">
    <text evidence="1 5">Belongs to the MreC family.</text>
</comment>
<evidence type="ECO:0000259" key="6">
    <source>
        <dbReference type="Pfam" id="PF04085"/>
    </source>
</evidence>
<proteinExistence type="inferred from homology"/>
<evidence type="ECO:0000313" key="8">
    <source>
        <dbReference type="Proteomes" id="UP000215215"/>
    </source>
</evidence>
<gene>
    <name evidence="7" type="primary">mreC</name>
    <name evidence="7" type="ORF">CH333_03545</name>
</gene>
<evidence type="ECO:0000313" key="7">
    <source>
        <dbReference type="EMBL" id="OYD16348.1"/>
    </source>
</evidence>
<organism evidence="7 8">
    <name type="scientific">candidate division WOR-3 bacterium JGI_Cruoil_03_44_89</name>
    <dbReference type="NCBI Taxonomy" id="1973748"/>
    <lineage>
        <taxon>Bacteria</taxon>
        <taxon>Bacteria division WOR-3</taxon>
    </lineage>
</organism>
<evidence type="ECO:0000256" key="2">
    <source>
        <dbReference type="ARBA" id="ARBA00013855"/>
    </source>
</evidence>
<reference evidence="7 8" key="1">
    <citation type="submission" date="2017-07" db="EMBL/GenBank/DDBJ databases">
        <title>Recovery of genomes from metagenomes via a dereplication, aggregation, and scoring strategy.</title>
        <authorList>
            <person name="Sieber C.M."/>
            <person name="Probst A.J."/>
            <person name="Sharrar A."/>
            <person name="Thomas B.C."/>
            <person name="Hess M."/>
            <person name="Tringe S.G."/>
            <person name="Banfield J.F."/>
        </authorList>
    </citation>
    <scope>NUCLEOTIDE SEQUENCE [LARGE SCALE GENOMIC DNA]</scope>
    <source>
        <strain evidence="7">JGI_Cruoil_03_44_89</strain>
    </source>
</reference>
<dbReference type="NCBIfam" id="TIGR00219">
    <property type="entry name" value="mreC"/>
    <property type="match status" value="1"/>
</dbReference>
<dbReference type="AlphaFoldDB" id="A0A235BVG9"/>
<dbReference type="InterPro" id="IPR042175">
    <property type="entry name" value="Cell/Rod_MreC_2"/>
</dbReference>
<evidence type="ECO:0000256" key="3">
    <source>
        <dbReference type="ARBA" id="ARBA00022960"/>
    </source>
</evidence>
<feature type="domain" description="Rod shape-determining protein MreC beta-barrel core" evidence="6">
    <location>
        <begin position="103"/>
        <end position="245"/>
    </location>
</feature>
<dbReference type="Gene3D" id="2.40.10.340">
    <property type="entry name" value="Rod shape-determining protein MreC, domain 1"/>
    <property type="match status" value="1"/>
</dbReference>
<dbReference type="PIRSF" id="PIRSF038471">
    <property type="entry name" value="MreC"/>
    <property type="match status" value="1"/>
</dbReference>
<dbReference type="Gene3D" id="2.40.10.350">
    <property type="entry name" value="Rod shape-determining protein MreC, domain 2"/>
    <property type="match status" value="1"/>
</dbReference>
<dbReference type="GO" id="GO:0005886">
    <property type="term" value="C:plasma membrane"/>
    <property type="evidence" value="ECO:0007669"/>
    <property type="project" value="TreeGrafter"/>
</dbReference>
<dbReference type="Proteomes" id="UP000215215">
    <property type="component" value="Unassembled WGS sequence"/>
</dbReference>
<dbReference type="Pfam" id="PF04085">
    <property type="entry name" value="MreC"/>
    <property type="match status" value="1"/>
</dbReference>
<dbReference type="InterPro" id="IPR055342">
    <property type="entry name" value="MreC_beta-barrel_core"/>
</dbReference>
<dbReference type="EMBL" id="NOZQ01000070">
    <property type="protein sequence ID" value="OYD16348.1"/>
    <property type="molecule type" value="Genomic_DNA"/>
</dbReference>
<evidence type="ECO:0000256" key="5">
    <source>
        <dbReference type="PIRNR" id="PIRNR038471"/>
    </source>
</evidence>
<evidence type="ECO:0000256" key="1">
    <source>
        <dbReference type="ARBA" id="ARBA00009369"/>
    </source>
</evidence>
<comment type="function">
    <text evidence="5">Involved in formation and maintenance of cell shape.</text>
</comment>
<dbReference type="PANTHER" id="PTHR34138">
    <property type="entry name" value="CELL SHAPE-DETERMINING PROTEIN MREC"/>
    <property type="match status" value="1"/>
</dbReference>
<sequence>MSSNKTFLILIAISILLIIWGSTRYGKSFQLGSARIISHLQKPLTSVVSILDAKNENRKLRKRLVEISREKELYQSYIEENVRLTDLLSFKERSSHSLLCAEVIGISPHPNKGIIIINKGRADGVKKDMACITPQGLLGIVTGVERDVSYIQTIEEPGFRASAMDSRTRAVGIVRQKNGLILDNIAMGSPLNTGDTVITSGLGGVFPKGLYIGTIKNIKKSRDMLFHVARVLAFVPSVVEYVFILEKETPEEAPISIQIPEKKIKKPIAPEQPLREPIIPEPRIRILRRKP</sequence>
<protein>
    <recommendedName>
        <fullName evidence="2 5">Cell shape-determining protein MreC</fullName>
    </recommendedName>
    <alternativeName>
        <fullName evidence="4 5">Cell shape protein MreC</fullName>
    </alternativeName>
</protein>
<dbReference type="PANTHER" id="PTHR34138:SF1">
    <property type="entry name" value="CELL SHAPE-DETERMINING PROTEIN MREC"/>
    <property type="match status" value="1"/>
</dbReference>
<evidence type="ECO:0000256" key="4">
    <source>
        <dbReference type="ARBA" id="ARBA00032089"/>
    </source>
</evidence>
<dbReference type="InterPro" id="IPR042177">
    <property type="entry name" value="Cell/Rod_1"/>
</dbReference>